<evidence type="ECO:0000259" key="8">
    <source>
        <dbReference type="PROSITE" id="PS51007"/>
    </source>
</evidence>
<dbReference type="GO" id="GO:0020037">
    <property type="term" value="F:heme binding"/>
    <property type="evidence" value="ECO:0007669"/>
    <property type="project" value="InterPro"/>
</dbReference>
<dbReference type="InterPro" id="IPR050597">
    <property type="entry name" value="Cytochrome_c_Oxidase_Subunit"/>
</dbReference>
<evidence type="ECO:0000256" key="5">
    <source>
        <dbReference type="ARBA" id="ARBA00023004"/>
    </source>
</evidence>
<dbReference type="GO" id="GO:0009055">
    <property type="term" value="F:electron transfer activity"/>
    <property type="evidence" value="ECO:0007669"/>
    <property type="project" value="InterPro"/>
</dbReference>
<organism evidence="9 10">
    <name type="scientific">Glaciimonas soli</name>
    <dbReference type="NCBI Taxonomy" id="2590999"/>
    <lineage>
        <taxon>Bacteria</taxon>
        <taxon>Pseudomonadati</taxon>
        <taxon>Pseudomonadota</taxon>
        <taxon>Betaproteobacteria</taxon>
        <taxon>Burkholderiales</taxon>
        <taxon>Oxalobacteraceae</taxon>
        <taxon>Glaciimonas</taxon>
    </lineage>
</organism>
<dbReference type="InterPro" id="IPR009056">
    <property type="entry name" value="Cyt_c-like_dom"/>
</dbReference>
<dbReference type="PROSITE" id="PS51007">
    <property type="entry name" value="CYTC"/>
    <property type="match status" value="1"/>
</dbReference>
<sequence length="117" mass="12295">MKKILVSLIFLLSASAAMNSMASGNIAAGEAAVKKYSCFACHGADFNTPIDPTYPKLAGQHADYLAHALHAYKRGADGPNGRGNAIMVGQVAPLNDKDIDNIAAYLHSLPGSLVLRK</sequence>
<keyword evidence="2 6" id="KW-0349">Heme</keyword>
<evidence type="ECO:0000256" key="1">
    <source>
        <dbReference type="ARBA" id="ARBA00022448"/>
    </source>
</evidence>
<evidence type="ECO:0000256" key="3">
    <source>
        <dbReference type="ARBA" id="ARBA00022723"/>
    </source>
</evidence>
<dbReference type="OrthoDB" id="8777614at2"/>
<evidence type="ECO:0000313" key="9">
    <source>
        <dbReference type="EMBL" id="MQQ99518.1"/>
    </source>
</evidence>
<dbReference type="GO" id="GO:0046872">
    <property type="term" value="F:metal ion binding"/>
    <property type="evidence" value="ECO:0007669"/>
    <property type="project" value="UniProtKB-KW"/>
</dbReference>
<dbReference type="Gene3D" id="1.10.760.10">
    <property type="entry name" value="Cytochrome c-like domain"/>
    <property type="match status" value="1"/>
</dbReference>
<dbReference type="PANTHER" id="PTHR33751:SF9">
    <property type="entry name" value="CYTOCHROME C4"/>
    <property type="match status" value="1"/>
</dbReference>
<dbReference type="AlphaFoldDB" id="A0A843YIC2"/>
<feature type="signal peptide" evidence="7">
    <location>
        <begin position="1"/>
        <end position="22"/>
    </location>
</feature>
<feature type="chain" id="PRO_5032295003" evidence="7">
    <location>
        <begin position="23"/>
        <end position="117"/>
    </location>
</feature>
<keyword evidence="3 6" id="KW-0479">Metal-binding</keyword>
<evidence type="ECO:0000256" key="7">
    <source>
        <dbReference type="SAM" id="SignalP"/>
    </source>
</evidence>
<evidence type="ECO:0000313" key="10">
    <source>
        <dbReference type="Proteomes" id="UP000451565"/>
    </source>
</evidence>
<comment type="caution">
    <text evidence="9">The sequence shown here is derived from an EMBL/GenBank/DDBJ whole genome shotgun (WGS) entry which is preliminary data.</text>
</comment>
<dbReference type="PANTHER" id="PTHR33751">
    <property type="entry name" value="CBB3-TYPE CYTOCHROME C OXIDASE SUBUNIT FIXP"/>
    <property type="match status" value="1"/>
</dbReference>
<protein>
    <submittedName>
        <fullName evidence="9">C-type cytochrome</fullName>
    </submittedName>
</protein>
<evidence type="ECO:0000256" key="2">
    <source>
        <dbReference type="ARBA" id="ARBA00022617"/>
    </source>
</evidence>
<keyword evidence="7" id="KW-0732">Signal</keyword>
<dbReference type="InterPro" id="IPR036909">
    <property type="entry name" value="Cyt_c-like_dom_sf"/>
</dbReference>
<feature type="domain" description="Cytochrome c" evidence="8">
    <location>
        <begin position="24"/>
        <end position="110"/>
    </location>
</feature>
<name>A0A843YIC2_9BURK</name>
<keyword evidence="5 6" id="KW-0408">Iron</keyword>
<reference evidence="9 10" key="1">
    <citation type="submission" date="2019-10" db="EMBL/GenBank/DDBJ databases">
        <title>Glaciimonas soli sp. nov., a psychrophilic bacterium isolated from the forest soil of a high elevation mountain in Taiwan.</title>
        <authorList>
            <person name="Wang L.-T."/>
            <person name="Shieh W.Y."/>
        </authorList>
    </citation>
    <scope>NUCLEOTIDE SEQUENCE [LARGE SCALE GENOMIC DNA]</scope>
    <source>
        <strain evidence="9 10">GS1</strain>
    </source>
</reference>
<keyword evidence="4" id="KW-0249">Electron transport</keyword>
<keyword evidence="10" id="KW-1185">Reference proteome</keyword>
<dbReference type="EMBL" id="WINI01000001">
    <property type="protein sequence ID" value="MQQ99518.1"/>
    <property type="molecule type" value="Genomic_DNA"/>
</dbReference>
<accession>A0A843YIC2</accession>
<gene>
    <name evidence="9" type="ORF">GEV47_02305</name>
</gene>
<dbReference type="Pfam" id="PF00034">
    <property type="entry name" value="Cytochrom_C"/>
    <property type="match status" value="1"/>
</dbReference>
<dbReference type="Proteomes" id="UP000451565">
    <property type="component" value="Unassembled WGS sequence"/>
</dbReference>
<proteinExistence type="predicted"/>
<evidence type="ECO:0000256" key="4">
    <source>
        <dbReference type="ARBA" id="ARBA00022982"/>
    </source>
</evidence>
<dbReference type="SUPFAM" id="SSF46626">
    <property type="entry name" value="Cytochrome c"/>
    <property type="match status" value="1"/>
</dbReference>
<dbReference type="RefSeq" id="WP_153233086.1">
    <property type="nucleotide sequence ID" value="NZ_WINI01000001.1"/>
</dbReference>
<keyword evidence="1" id="KW-0813">Transport</keyword>
<evidence type="ECO:0000256" key="6">
    <source>
        <dbReference type="PROSITE-ProRule" id="PRU00433"/>
    </source>
</evidence>